<feature type="region of interest" description="Disordered" evidence="1">
    <location>
        <begin position="485"/>
        <end position="540"/>
    </location>
</feature>
<organism evidence="2 3">
    <name type="scientific">Actinotignum urinale</name>
    <dbReference type="NCBI Taxonomy" id="190146"/>
    <lineage>
        <taxon>Bacteria</taxon>
        <taxon>Bacillati</taxon>
        <taxon>Actinomycetota</taxon>
        <taxon>Actinomycetes</taxon>
        <taxon>Actinomycetales</taxon>
        <taxon>Actinomycetaceae</taxon>
        <taxon>Actinotignum</taxon>
    </lineage>
</organism>
<comment type="caution">
    <text evidence="2">The sequence shown here is derived from an EMBL/GenBank/DDBJ whole genome shotgun (WGS) entry which is preliminary data.</text>
</comment>
<name>A0AAW9HTY1_9ACTO</name>
<gene>
    <name evidence="2" type="ORF">R6G80_01055</name>
</gene>
<dbReference type="RefSeq" id="WP_320756222.1">
    <property type="nucleotide sequence ID" value="NZ_JAWNGC010000001.1"/>
</dbReference>
<proteinExistence type="predicted"/>
<protein>
    <submittedName>
        <fullName evidence="2">Uncharacterized protein</fullName>
    </submittedName>
</protein>
<sequence length="540" mass="58094">MYQWRPVRGEIQRLDQSLTSPGQIEEFFANERVIARGEHDGDLFRFEIAVVGRRRRIARIAEKTEENAEDRVEPGMNLPDFADKIAGTLRKVQVDIDGYTVYPTIDLGEVGITDDDFIFASASAPNEEEIAERAHKATTVDGIDVPQVQEGSEILPEGEGKIPTFRSGPMLVLSDVPFARVPGVAARIQKPVAVMEACGANAMIADTPLTVDAEIGGRPNFVIVLSTDGDKHGSEGNPVLAIRQNSGISSWKWIDTLTDLKHVDANKVASEFSRVELGSGARARRIMEDFPDIDEGELIDTLNAPADQAVERFTQVLGLPHSVREVLAGERAAEDIPDVTVFQPQSFAQRFQSSMAYEVSGYGSTNPNFWKIYRKLLFSNPRLMEVVSTVQAGIGVAGIVAGTRLWNRRLGKLLVFGGGALALNGSTRILTAQWIKAAMRAEGLNPDALSAFSALEVLSAYTAHTAHTAHSPQLPGSFTTTNVGAPATSVANGTTLRTNPVAGSAHRGTGPADSIVTPATHTARKNAPTPELPPSTSATQ</sequence>
<feature type="compositionally biased region" description="Polar residues" evidence="1">
    <location>
        <begin position="485"/>
        <end position="498"/>
    </location>
</feature>
<accession>A0AAW9HTY1</accession>
<dbReference type="AlphaFoldDB" id="A0AAW9HTY1"/>
<dbReference type="Proteomes" id="UP001281731">
    <property type="component" value="Unassembled WGS sequence"/>
</dbReference>
<reference evidence="2" key="1">
    <citation type="submission" date="2023-10" db="EMBL/GenBank/DDBJ databases">
        <title>Whole Genome based description of the genera Actinobaculum and Actinotignum reveals a complex phylogenetic relationship within the species included in the genus Actinotignum.</title>
        <authorList>
            <person name="Jensen C.S."/>
            <person name="Dargis R."/>
            <person name="Kemp M."/>
            <person name="Christensen J.J."/>
        </authorList>
    </citation>
    <scope>NUCLEOTIDE SEQUENCE</scope>
    <source>
        <strain evidence="2">SLA_B511</strain>
    </source>
</reference>
<evidence type="ECO:0000256" key="1">
    <source>
        <dbReference type="SAM" id="MobiDB-lite"/>
    </source>
</evidence>
<evidence type="ECO:0000313" key="3">
    <source>
        <dbReference type="Proteomes" id="UP001281731"/>
    </source>
</evidence>
<evidence type="ECO:0000313" key="2">
    <source>
        <dbReference type="EMBL" id="MDY5154319.1"/>
    </source>
</evidence>
<dbReference type="EMBL" id="JAWNGC010000001">
    <property type="protein sequence ID" value="MDY5154319.1"/>
    <property type="molecule type" value="Genomic_DNA"/>
</dbReference>